<evidence type="ECO:0000313" key="1">
    <source>
        <dbReference type="EMBL" id="CAG8527030.1"/>
    </source>
</evidence>
<proteinExistence type="predicted"/>
<reference evidence="1 2" key="1">
    <citation type="submission" date="2021-06" db="EMBL/GenBank/DDBJ databases">
        <authorList>
            <person name="Kallberg Y."/>
            <person name="Tangrot J."/>
            <person name="Rosling A."/>
        </authorList>
    </citation>
    <scope>NUCLEOTIDE SEQUENCE [LARGE SCALE GENOMIC DNA]</scope>
    <source>
        <strain evidence="1 2">120-4 pot B 10/14</strain>
    </source>
</reference>
<protein>
    <submittedName>
        <fullName evidence="1">39753_t:CDS:1</fullName>
    </submittedName>
</protein>
<dbReference type="EMBL" id="CAJVQB010001229">
    <property type="protein sequence ID" value="CAG8527030.1"/>
    <property type="molecule type" value="Genomic_DNA"/>
</dbReference>
<evidence type="ECO:0000313" key="2">
    <source>
        <dbReference type="Proteomes" id="UP000789901"/>
    </source>
</evidence>
<gene>
    <name evidence="1" type="ORF">GMARGA_LOCUS3439</name>
</gene>
<name>A0ABM8W526_GIGMA</name>
<sequence>IKKKFKLDVHSTTIGRLIKNKDDIGNNFSTKRQRTVQYPELENSLLELAIQVQKQAWIGIGILPDAQNNEEQPIDDNNDDLMNELYKNIEVLNFLNVIDLEEYIDYLGEKDTHEVLSDQEILDLTTNIEPAENKCSKNENDSTEMREIGHQEALNAIEILEQYIVQKDFGKTAQSEHNEALSKLQKEIRKL</sequence>
<accession>A0ABM8W526</accession>
<keyword evidence="2" id="KW-1185">Reference proteome</keyword>
<organism evidence="1 2">
    <name type="scientific">Gigaspora margarita</name>
    <dbReference type="NCBI Taxonomy" id="4874"/>
    <lineage>
        <taxon>Eukaryota</taxon>
        <taxon>Fungi</taxon>
        <taxon>Fungi incertae sedis</taxon>
        <taxon>Mucoromycota</taxon>
        <taxon>Glomeromycotina</taxon>
        <taxon>Glomeromycetes</taxon>
        <taxon>Diversisporales</taxon>
        <taxon>Gigasporaceae</taxon>
        <taxon>Gigaspora</taxon>
    </lineage>
</organism>
<dbReference type="Proteomes" id="UP000789901">
    <property type="component" value="Unassembled WGS sequence"/>
</dbReference>
<comment type="caution">
    <text evidence="1">The sequence shown here is derived from an EMBL/GenBank/DDBJ whole genome shotgun (WGS) entry which is preliminary data.</text>
</comment>
<feature type="non-terminal residue" evidence="1">
    <location>
        <position position="1"/>
    </location>
</feature>